<comment type="caution">
    <text evidence="15">The sequence shown here is derived from an EMBL/GenBank/DDBJ whole genome shotgun (WGS) entry which is preliminary data.</text>
</comment>
<evidence type="ECO:0000313" key="15">
    <source>
        <dbReference type="EMBL" id="MDO3677117.1"/>
    </source>
</evidence>
<name>A0ABT8V967_9BACL</name>
<evidence type="ECO:0000256" key="8">
    <source>
        <dbReference type="ARBA" id="ARBA00022777"/>
    </source>
</evidence>
<dbReference type="SUPFAM" id="SSF158472">
    <property type="entry name" value="HAMP domain-like"/>
    <property type="match status" value="1"/>
</dbReference>
<evidence type="ECO:0000256" key="1">
    <source>
        <dbReference type="ARBA" id="ARBA00000085"/>
    </source>
</evidence>
<keyword evidence="12" id="KW-0812">Transmembrane</keyword>
<dbReference type="PROSITE" id="PS50885">
    <property type="entry name" value="HAMP"/>
    <property type="match status" value="1"/>
</dbReference>
<dbReference type="EC" id="2.7.13.3" evidence="3"/>
<keyword evidence="9" id="KW-0067">ATP-binding</keyword>
<evidence type="ECO:0000256" key="11">
    <source>
        <dbReference type="ARBA" id="ARBA00023136"/>
    </source>
</evidence>
<dbReference type="Gene3D" id="6.10.340.10">
    <property type="match status" value="1"/>
</dbReference>
<dbReference type="InterPro" id="IPR005467">
    <property type="entry name" value="His_kinase_dom"/>
</dbReference>
<evidence type="ECO:0000256" key="3">
    <source>
        <dbReference type="ARBA" id="ARBA00012438"/>
    </source>
</evidence>
<dbReference type="InterPro" id="IPR003660">
    <property type="entry name" value="HAMP_dom"/>
</dbReference>
<keyword evidence="10" id="KW-0902">Two-component regulatory system</keyword>
<keyword evidence="16" id="KW-1185">Reference proteome</keyword>
<accession>A0ABT8V967</accession>
<protein>
    <recommendedName>
        <fullName evidence="3">histidine kinase</fullName>
        <ecNumber evidence="3">2.7.13.3</ecNumber>
    </recommendedName>
</protein>
<dbReference type="InterPro" id="IPR036890">
    <property type="entry name" value="HATPase_C_sf"/>
</dbReference>
<dbReference type="InterPro" id="IPR003594">
    <property type="entry name" value="HATPase_dom"/>
</dbReference>
<evidence type="ECO:0000259" key="14">
    <source>
        <dbReference type="PROSITE" id="PS50885"/>
    </source>
</evidence>
<dbReference type="Pfam" id="PF00672">
    <property type="entry name" value="HAMP"/>
    <property type="match status" value="1"/>
</dbReference>
<gene>
    <name evidence="15" type="ORF">Q3C12_08885</name>
</gene>
<dbReference type="SMART" id="SM00304">
    <property type="entry name" value="HAMP"/>
    <property type="match status" value="1"/>
</dbReference>
<dbReference type="PROSITE" id="PS50109">
    <property type="entry name" value="HIS_KIN"/>
    <property type="match status" value="1"/>
</dbReference>
<proteinExistence type="predicted"/>
<dbReference type="SMART" id="SM00387">
    <property type="entry name" value="HATPase_c"/>
    <property type="match status" value="1"/>
</dbReference>
<evidence type="ECO:0000256" key="2">
    <source>
        <dbReference type="ARBA" id="ARBA00004651"/>
    </source>
</evidence>
<comment type="catalytic activity">
    <reaction evidence="1">
        <text>ATP + protein L-histidine = ADP + protein N-phospho-L-histidine.</text>
        <dbReference type="EC" id="2.7.13.3"/>
    </reaction>
</comment>
<evidence type="ECO:0000256" key="6">
    <source>
        <dbReference type="ARBA" id="ARBA00022679"/>
    </source>
</evidence>
<dbReference type="PANTHER" id="PTHR34220">
    <property type="entry name" value="SENSOR HISTIDINE KINASE YPDA"/>
    <property type="match status" value="1"/>
</dbReference>
<keyword evidence="7" id="KW-0547">Nucleotide-binding</keyword>
<keyword evidence="6 15" id="KW-0808">Transferase</keyword>
<sequence length="596" mass="68287">MKWVTLKTNNIQIRKKLILSYLLVVFIPVLTVGLLLTESLKRMAVEHAVQQSINNVEKIKKRVEETLKVPTDISNKIYFDRRLKELLSRTYESNLEVYQAYSGFTDFNDYMQLFKEIKGIRFYTFNTTLLENWFIFQLDNRMEQQLWYKEALRNRGKTGWYYIPDETNRGEPYVSLVRPIYYSNMTYCGMLVITVNPASLQSIISQEPFETLIISEQDEVLVSKDQSFNGSLLEQLQLTDLPDSEEIKVADTVYQGNPVKVIIQSIRPENSTNHLRVVSMIPLESILKESKSISYLAYSIILCSLLVTILFILIFSRALTKRIALLIRDIRMVARGDLKHNSMVQGSDEIGQLSRHFNMMVGSIDELMKRVDEAQRQKHALEIKQRDIQFKMLVNQVNPHFLFNALETIRMKAVVQEEGEIADSIKLLGKLLRHNLEIGDGPVPLASEIDLVRTYLEIQRLRFGDKLTYELPEPSQAEGVLLLPMLIQPIVENAIVHGLENKMGKGSVSIKLERGSQHFRIVVLDDGIGMDPQRCEALQEDLQNTEEAPGQRIGLRNVHQRIRLHYGSNYGVSISSIPGLGTKVIIELPCGGKEDV</sequence>
<dbReference type="Gene3D" id="3.30.565.10">
    <property type="entry name" value="Histidine kinase-like ATPase, C-terminal domain"/>
    <property type="match status" value="1"/>
</dbReference>
<evidence type="ECO:0000259" key="13">
    <source>
        <dbReference type="PROSITE" id="PS50109"/>
    </source>
</evidence>
<evidence type="ECO:0000256" key="9">
    <source>
        <dbReference type="ARBA" id="ARBA00022840"/>
    </source>
</evidence>
<feature type="domain" description="Histidine kinase" evidence="13">
    <location>
        <begin position="483"/>
        <end position="592"/>
    </location>
</feature>
<dbReference type="InterPro" id="IPR050640">
    <property type="entry name" value="Bact_2-comp_sensor_kinase"/>
</dbReference>
<dbReference type="GO" id="GO:0004673">
    <property type="term" value="F:protein histidine kinase activity"/>
    <property type="evidence" value="ECO:0007669"/>
    <property type="project" value="UniProtKB-EC"/>
</dbReference>
<comment type="subcellular location">
    <subcellularLocation>
        <location evidence="2">Cell membrane</location>
        <topology evidence="2">Multi-pass membrane protein</topology>
    </subcellularLocation>
</comment>
<evidence type="ECO:0000256" key="7">
    <source>
        <dbReference type="ARBA" id="ARBA00022741"/>
    </source>
</evidence>
<dbReference type="Pfam" id="PF02518">
    <property type="entry name" value="HATPase_c"/>
    <property type="match status" value="1"/>
</dbReference>
<reference evidence="15" key="1">
    <citation type="submission" date="2023-07" db="EMBL/GenBank/DDBJ databases">
        <authorList>
            <person name="Aktuganov G."/>
            <person name="Boyko T."/>
            <person name="Delegan Y."/>
            <person name="Galimzianova N."/>
            <person name="Gilvanova E."/>
            <person name="Korobov V."/>
            <person name="Kuzmina L."/>
            <person name="Melentiev A."/>
            <person name="Milman P."/>
            <person name="Ryabova A."/>
            <person name="Stupak E."/>
            <person name="Yasakov T."/>
            <person name="Zharikova N."/>
            <person name="Zhurenko E."/>
        </authorList>
    </citation>
    <scope>NUCLEOTIDE SEQUENCE</scope>
    <source>
        <strain evidence="15">IB-739</strain>
    </source>
</reference>
<dbReference type="InterPro" id="IPR010559">
    <property type="entry name" value="Sig_transdc_His_kin_internal"/>
</dbReference>
<dbReference type="EMBL" id="JAUMKJ010000009">
    <property type="protein sequence ID" value="MDO3677117.1"/>
    <property type="molecule type" value="Genomic_DNA"/>
</dbReference>
<dbReference type="CDD" id="cd06225">
    <property type="entry name" value="HAMP"/>
    <property type="match status" value="1"/>
</dbReference>
<evidence type="ECO:0000313" key="16">
    <source>
        <dbReference type="Proteomes" id="UP001168883"/>
    </source>
</evidence>
<evidence type="ECO:0000256" key="5">
    <source>
        <dbReference type="ARBA" id="ARBA00022553"/>
    </source>
</evidence>
<dbReference type="Pfam" id="PF06580">
    <property type="entry name" value="His_kinase"/>
    <property type="match status" value="1"/>
</dbReference>
<feature type="transmembrane region" description="Helical" evidence="12">
    <location>
        <begin position="17"/>
        <end position="36"/>
    </location>
</feature>
<dbReference type="RefSeq" id="WP_302877993.1">
    <property type="nucleotide sequence ID" value="NZ_JAUMKJ010000009.1"/>
</dbReference>
<evidence type="ECO:0000256" key="4">
    <source>
        <dbReference type="ARBA" id="ARBA00022475"/>
    </source>
</evidence>
<keyword evidence="12" id="KW-1133">Transmembrane helix</keyword>
<feature type="transmembrane region" description="Helical" evidence="12">
    <location>
        <begin position="295"/>
        <end position="315"/>
    </location>
</feature>
<feature type="domain" description="HAMP" evidence="14">
    <location>
        <begin position="317"/>
        <end position="369"/>
    </location>
</feature>
<dbReference type="Proteomes" id="UP001168883">
    <property type="component" value="Unassembled WGS sequence"/>
</dbReference>
<evidence type="ECO:0000256" key="10">
    <source>
        <dbReference type="ARBA" id="ARBA00023012"/>
    </source>
</evidence>
<dbReference type="SUPFAM" id="SSF55874">
    <property type="entry name" value="ATPase domain of HSP90 chaperone/DNA topoisomerase II/histidine kinase"/>
    <property type="match status" value="1"/>
</dbReference>
<keyword evidence="8 15" id="KW-0418">Kinase</keyword>
<keyword evidence="5" id="KW-0597">Phosphoprotein</keyword>
<keyword evidence="4" id="KW-1003">Cell membrane</keyword>
<organism evidence="15 16">
    <name type="scientific">Paenibacillus ehimensis</name>
    <dbReference type="NCBI Taxonomy" id="79264"/>
    <lineage>
        <taxon>Bacteria</taxon>
        <taxon>Bacillati</taxon>
        <taxon>Bacillota</taxon>
        <taxon>Bacilli</taxon>
        <taxon>Bacillales</taxon>
        <taxon>Paenibacillaceae</taxon>
        <taxon>Paenibacillus</taxon>
    </lineage>
</organism>
<evidence type="ECO:0000256" key="12">
    <source>
        <dbReference type="SAM" id="Phobius"/>
    </source>
</evidence>
<keyword evidence="11 12" id="KW-0472">Membrane</keyword>
<dbReference type="PANTHER" id="PTHR34220:SF7">
    <property type="entry name" value="SENSOR HISTIDINE KINASE YPDA"/>
    <property type="match status" value="1"/>
</dbReference>